<reference evidence="2 3" key="1">
    <citation type="journal article" date="2024" name="G3 (Bethesda)">
        <title>Genome assembly of Hibiscus sabdariffa L. provides insights into metabolisms of medicinal natural products.</title>
        <authorList>
            <person name="Kim T."/>
        </authorList>
    </citation>
    <scope>NUCLEOTIDE SEQUENCE [LARGE SCALE GENOMIC DNA]</scope>
    <source>
        <strain evidence="2">TK-2024</strain>
        <tissue evidence="2">Old leaves</tissue>
    </source>
</reference>
<protein>
    <submittedName>
        <fullName evidence="2">Uncharacterized protein</fullName>
    </submittedName>
</protein>
<dbReference type="PANTHER" id="PTHR33415:SF12">
    <property type="entry name" value="PROTEIN EMBRYO DEFECTIVE 514"/>
    <property type="match status" value="1"/>
</dbReference>
<dbReference type="PANTHER" id="PTHR33415">
    <property type="entry name" value="PROTEIN EMBRYO DEFECTIVE 514"/>
    <property type="match status" value="1"/>
</dbReference>
<evidence type="ECO:0000313" key="3">
    <source>
        <dbReference type="Proteomes" id="UP001396334"/>
    </source>
</evidence>
<feature type="compositionally biased region" description="Basic residues" evidence="1">
    <location>
        <begin position="177"/>
        <end position="188"/>
    </location>
</feature>
<evidence type="ECO:0000313" key="2">
    <source>
        <dbReference type="EMBL" id="KAK9008869.1"/>
    </source>
</evidence>
<gene>
    <name evidence="2" type="ORF">V6N11_080346</name>
</gene>
<dbReference type="Pfam" id="PF11523">
    <property type="entry name" value="DUF3223"/>
    <property type="match status" value="1"/>
</dbReference>
<organism evidence="2 3">
    <name type="scientific">Hibiscus sabdariffa</name>
    <name type="common">roselle</name>
    <dbReference type="NCBI Taxonomy" id="183260"/>
    <lineage>
        <taxon>Eukaryota</taxon>
        <taxon>Viridiplantae</taxon>
        <taxon>Streptophyta</taxon>
        <taxon>Embryophyta</taxon>
        <taxon>Tracheophyta</taxon>
        <taxon>Spermatophyta</taxon>
        <taxon>Magnoliopsida</taxon>
        <taxon>eudicotyledons</taxon>
        <taxon>Gunneridae</taxon>
        <taxon>Pentapetalae</taxon>
        <taxon>rosids</taxon>
        <taxon>malvids</taxon>
        <taxon>Malvales</taxon>
        <taxon>Malvaceae</taxon>
        <taxon>Malvoideae</taxon>
        <taxon>Hibiscus</taxon>
    </lineage>
</organism>
<comment type="caution">
    <text evidence="2">The sequence shown here is derived from an EMBL/GenBank/DDBJ whole genome shotgun (WGS) entry which is preliminary data.</text>
</comment>
<dbReference type="Proteomes" id="UP001396334">
    <property type="component" value="Unassembled WGS sequence"/>
</dbReference>
<feature type="compositionally biased region" description="Acidic residues" evidence="1">
    <location>
        <begin position="50"/>
        <end position="59"/>
    </location>
</feature>
<dbReference type="EMBL" id="JBBPBN010000025">
    <property type="protein sequence ID" value="KAK9008869.1"/>
    <property type="molecule type" value="Genomic_DNA"/>
</dbReference>
<feature type="compositionally biased region" description="Gly residues" evidence="1">
    <location>
        <begin position="162"/>
        <end position="176"/>
    </location>
</feature>
<name>A0ABR2R7P1_9ROSI</name>
<sequence length="188" mass="21045">MAEKEPSPEPAEANPPTEDMDLETLDSSAPTPNAGDDANGDSKPKREREEDSEETDDEFGSSAEMFDYFVYLLHHWGTQLNFNKYEHMVLLDLLKKGHLEPERKIGGGIKAFQIRNHPVWNSKCFFVIREDETVDDFSFRKCIDHILPLLDDLKIKRDANRGSGGGSWKGRGGKGGGRGRGKGGKPRN</sequence>
<keyword evidence="3" id="KW-1185">Reference proteome</keyword>
<feature type="region of interest" description="Disordered" evidence="1">
    <location>
        <begin position="160"/>
        <end position="188"/>
    </location>
</feature>
<accession>A0ABR2R7P1</accession>
<dbReference type="InterPro" id="IPR044673">
    <property type="entry name" value="DCL-like"/>
</dbReference>
<proteinExistence type="predicted"/>
<feature type="region of interest" description="Disordered" evidence="1">
    <location>
        <begin position="1"/>
        <end position="59"/>
    </location>
</feature>
<evidence type="ECO:0000256" key="1">
    <source>
        <dbReference type="SAM" id="MobiDB-lite"/>
    </source>
</evidence>
<dbReference type="Gene3D" id="3.10.450.40">
    <property type="match status" value="1"/>
</dbReference>
<feature type="compositionally biased region" description="Basic and acidic residues" evidence="1">
    <location>
        <begin position="40"/>
        <end position="49"/>
    </location>
</feature>